<keyword evidence="1" id="KW-0443">Lipid metabolism</keyword>
<dbReference type="GO" id="GO:0102965">
    <property type="term" value="F:alcohol-forming long-chain fatty acyl-CoA reductase activity"/>
    <property type="evidence" value="ECO:0007669"/>
    <property type="project" value="UniProtKB-EC"/>
</dbReference>
<sequence>MAAVCVRNEMPAATASFLMKCECTAIVYRLLTSSPACHVYLICRGGAEKLRRKWSEWLPLKAVEELCDSCRLTVYDGDILQPDMKLLRTELETLRSTINIIIHAASSISLAKPLHRVSKSIIGASEAIAKLSFTCNNLERFVYISTAYANAHLFPRSEGPLNDVEIKEEFYNLEKQGNPVDEWNEVQKHGTSEAYESEDFPWAYAYAKHLTERLLFHNFCQFATKENLLIVRPSIIGPAQSFPFPGYSMPMSTPSTMLAAAIALNPSWRWKIATRMALPEITANADEVPVDVVVDRLLSHLAAGGYGCIHAVSGKRARLIIQEWWASATKLRRIPWTARPLWLAADWKSQEQHRVSRLYVILGASFAFSEDRTLALSHDLAQQNNLNLQLFTCTDLDDYLTSREGHVRYVMDKFAQNSKWAWLIVQIFYRNFGHK</sequence>
<keyword evidence="1" id="KW-0521">NADP</keyword>
<evidence type="ECO:0000313" key="3">
    <source>
        <dbReference type="EMBL" id="KAJ5602601.1"/>
    </source>
</evidence>
<dbReference type="InterPro" id="IPR026055">
    <property type="entry name" value="FAR"/>
</dbReference>
<dbReference type="PANTHER" id="PTHR11011:SF45">
    <property type="entry name" value="FATTY ACYL-COA REDUCTASE CG8306-RELATED"/>
    <property type="match status" value="1"/>
</dbReference>
<comment type="catalytic activity">
    <reaction evidence="1">
        <text>a long-chain fatty acyl-CoA + 2 NADPH + 2 H(+) = a long-chain primary fatty alcohol + 2 NADP(+) + CoA</text>
        <dbReference type="Rhea" id="RHEA:52716"/>
        <dbReference type="ChEBI" id="CHEBI:15378"/>
        <dbReference type="ChEBI" id="CHEBI:57287"/>
        <dbReference type="ChEBI" id="CHEBI:57783"/>
        <dbReference type="ChEBI" id="CHEBI:58349"/>
        <dbReference type="ChEBI" id="CHEBI:77396"/>
        <dbReference type="ChEBI" id="CHEBI:83139"/>
        <dbReference type="EC" id="1.2.1.84"/>
    </reaction>
</comment>
<accession>A0AAD6E616</accession>
<keyword evidence="1" id="KW-0444">Lipid biosynthesis</keyword>
<dbReference type="GO" id="GO:0035336">
    <property type="term" value="P:long-chain fatty-acyl-CoA metabolic process"/>
    <property type="evidence" value="ECO:0007669"/>
    <property type="project" value="TreeGrafter"/>
</dbReference>
<feature type="domain" description="Thioester reductase (TE)" evidence="2">
    <location>
        <begin position="25"/>
        <end position="295"/>
    </location>
</feature>
<comment type="caution">
    <text evidence="3">The sequence shown here is derived from an EMBL/GenBank/DDBJ whole genome shotgun (WGS) entry which is preliminary data.</text>
</comment>
<evidence type="ECO:0000313" key="4">
    <source>
        <dbReference type="Proteomes" id="UP001213799"/>
    </source>
</evidence>
<comment type="similarity">
    <text evidence="1">Belongs to the fatty acyl-CoA reductase family.</text>
</comment>
<dbReference type="Proteomes" id="UP001213799">
    <property type="component" value="Unassembled WGS sequence"/>
</dbReference>
<proteinExistence type="inferred from homology"/>
<dbReference type="EMBL" id="JAQJAE010000003">
    <property type="protein sequence ID" value="KAJ5602601.1"/>
    <property type="molecule type" value="Genomic_DNA"/>
</dbReference>
<dbReference type="InterPro" id="IPR013120">
    <property type="entry name" value="FAR_NAD-bd"/>
</dbReference>
<reference evidence="3" key="2">
    <citation type="submission" date="2023-01" db="EMBL/GenBank/DDBJ databases">
        <authorList>
            <person name="Petersen C."/>
        </authorList>
    </citation>
    <scope>NUCLEOTIDE SEQUENCE</scope>
    <source>
        <strain evidence="3">IBT 12815</strain>
    </source>
</reference>
<dbReference type="GO" id="GO:0080019">
    <property type="term" value="F:alcohol-forming very long-chain fatty acyl-CoA reductase activity"/>
    <property type="evidence" value="ECO:0007669"/>
    <property type="project" value="InterPro"/>
</dbReference>
<dbReference type="GeneID" id="81586856"/>
<comment type="function">
    <text evidence="1">Catalyzes the reduction of fatty acyl-CoA to fatty alcohols.</text>
</comment>
<dbReference type="GO" id="GO:0005777">
    <property type="term" value="C:peroxisome"/>
    <property type="evidence" value="ECO:0007669"/>
    <property type="project" value="TreeGrafter"/>
</dbReference>
<organism evidence="3 4">
    <name type="scientific">Penicillium hordei</name>
    <dbReference type="NCBI Taxonomy" id="40994"/>
    <lineage>
        <taxon>Eukaryota</taxon>
        <taxon>Fungi</taxon>
        <taxon>Dikarya</taxon>
        <taxon>Ascomycota</taxon>
        <taxon>Pezizomycotina</taxon>
        <taxon>Eurotiomycetes</taxon>
        <taxon>Eurotiomycetidae</taxon>
        <taxon>Eurotiales</taxon>
        <taxon>Aspergillaceae</taxon>
        <taxon>Penicillium</taxon>
    </lineage>
</organism>
<gene>
    <name evidence="3" type="ORF">N7537_005557</name>
</gene>
<reference evidence="3" key="1">
    <citation type="journal article" date="2023" name="IMA Fungus">
        <title>Comparative genomic study of the Penicillium genus elucidates a diverse pangenome and 15 lateral gene transfer events.</title>
        <authorList>
            <person name="Petersen C."/>
            <person name="Sorensen T."/>
            <person name="Nielsen M.R."/>
            <person name="Sondergaard T.E."/>
            <person name="Sorensen J.L."/>
            <person name="Fitzpatrick D.A."/>
            <person name="Frisvad J.C."/>
            <person name="Nielsen K.L."/>
        </authorList>
    </citation>
    <scope>NUCLEOTIDE SEQUENCE</scope>
    <source>
        <strain evidence="3">IBT 12815</strain>
    </source>
</reference>
<dbReference type="Pfam" id="PF07993">
    <property type="entry name" value="NAD_binding_4"/>
    <property type="match status" value="1"/>
</dbReference>
<evidence type="ECO:0000256" key="1">
    <source>
        <dbReference type="RuleBase" id="RU363097"/>
    </source>
</evidence>
<protein>
    <recommendedName>
        <fullName evidence="1">Fatty acyl-CoA reductase</fullName>
        <ecNumber evidence="1">1.2.1.84</ecNumber>
    </recommendedName>
</protein>
<dbReference type="PANTHER" id="PTHR11011">
    <property type="entry name" value="MALE STERILITY PROTEIN 2-RELATED"/>
    <property type="match status" value="1"/>
</dbReference>
<name>A0AAD6E616_9EURO</name>
<dbReference type="InterPro" id="IPR036291">
    <property type="entry name" value="NAD(P)-bd_dom_sf"/>
</dbReference>
<dbReference type="AlphaFoldDB" id="A0AAD6E616"/>
<evidence type="ECO:0000259" key="2">
    <source>
        <dbReference type="Pfam" id="PF07993"/>
    </source>
</evidence>
<dbReference type="Gene3D" id="3.40.50.720">
    <property type="entry name" value="NAD(P)-binding Rossmann-like Domain"/>
    <property type="match status" value="1"/>
</dbReference>
<dbReference type="RefSeq" id="XP_056752399.1">
    <property type="nucleotide sequence ID" value="XM_056896614.1"/>
</dbReference>
<keyword evidence="4" id="KW-1185">Reference proteome</keyword>
<dbReference type="EC" id="1.2.1.84" evidence="1"/>
<keyword evidence="1" id="KW-0560">Oxidoreductase</keyword>
<dbReference type="SUPFAM" id="SSF51735">
    <property type="entry name" value="NAD(P)-binding Rossmann-fold domains"/>
    <property type="match status" value="1"/>
</dbReference>